<sequence length="68" mass="8076">MSISFEDILHRADRLSLSVNASTKKTENSRDYESAYFEASLDDVFRRSENLWRKKRPLDERNVELHVC</sequence>
<evidence type="ECO:0000313" key="1">
    <source>
        <dbReference type="Proteomes" id="UP000036681"/>
    </source>
</evidence>
<keyword evidence="1" id="KW-1185">Reference proteome</keyword>
<dbReference type="AlphaFoldDB" id="A0A0M3IDG0"/>
<dbReference type="WBParaSite" id="ALUE_0001605801-mRNA-1">
    <property type="protein sequence ID" value="ALUE_0001605801-mRNA-1"/>
    <property type="gene ID" value="ALUE_0001605801"/>
</dbReference>
<dbReference type="Proteomes" id="UP000036681">
    <property type="component" value="Unplaced"/>
</dbReference>
<name>A0A0M3IDG0_ASCLU</name>
<proteinExistence type="predicted"/>
<organism evidence="1 2">
    <name type="scientific">Ascaris lumbricoides</name>
    <name type="common">Giant roundworm</name>
    <dbReference type="NCBI Taxonomy" id="6252"/>
    <lineage>
        <taxon>Eukaryota</taxon>
        <taxon>Metazoa</taxon>
        <taxon>Ecdysozoa</taxon>
        <taxon>Nematoda</taxon>
        <taxon>Chromadorea</taxon>
        <taxon>Rhabditida</taxon>
        <taxon>Spirurina</taxon>
        <taxon>Ascaridomorpha</taxon>
        <taxon>Ascaridoidea</taxon>
        <taxon>Ascarididae</taxon>
        <taxon>Ascaris</taxon>
    </lineage>
</organism>
<accession>A0A0M3IDG0</accession>
<protein>
    <submittedName>
        <fullName evidence="2">Nucleotidyltransferase</fullName>
    </submittedName>
</protein>
<evidence type="ECO:0000313" key="2">
    <source>
        <dbReference type="WBParaSite" id="ALUE_0001605801-mRNA-1"/>
    </source>
</evidence>
<reference evidence="2" key="1">
    <citation type="submission" date="2017-02" db="UniProtKB">
        <authorList>
            <consortium name="WormBaseParasite"/>
        </authorList>
    </citation>
    <scope>IDENTIFICATION</scope>
</reference>